<keyword evidence="3" id="KW-1185">Reference proteome</keyword>
<proteinExistence type="predicted"/>
<evidence type="ECO:0000313" key="3">
    <source>
        <dbReference type="Proteomes" id="UP001183202"/>
    </source>
</evidence>
<sequence length="57" mass="6418">MTLEPEESDDYGYDLAHEVKTALRIPVARRQRPSYRGTGRPVDPDGGDLGYDESHDL</sequence>
<name>A0ABU2NHW9_9PSEU</name>
<organism evidence="2 3">
    <name type="scientific">Pseudonocardia charpentierae</name>
    <dbReference type="NCBI Taxonomy" id="3075545"/>
    <lineage>
        <taxon>Bacteria</taxon>
        <taxon>Bacillati</taxon>
        <taxon>Actinomycetota</taxon>
        <taxon>Actinomycetes</taxon>
        <taxon>Pseudonocardiales</taxon>
        <taxon>Pseudonocardiaceae</taxon>
        <taxon>Pseudonocardia</taxon>
    </lineage>
</organism>
<reference evidence="3" key="1">
    <citation type="submission" date="2023-07" db="EMBL/GenBank/DDBJ databases">
        <title>30 novel species of actinomycetes from the DSMZ collection.</title>
        <authorList>
            <person name="Nouioui I."/>
        </authorList>
    </citation>
    <scope>NUCLEOTIDE SEQUENCE [LARGE SCALE GENOMIC DNA]</scope>
    <source>
        <strain evidence="3">DSM 45834</strain>
    </source>
</reference>
<dbReference type="Proteomes" id="UP001183202">
    <property type="component" value="Unassembled WGS sequence"/>
</dbReference>
<dbReference type="RefSeq" id="WP_311560067.1">
    <property type="nucleotide sequence ID" value="NZ_JAVREJ010000035.1"/>
</dbReference>
<accession>A0ABU2NHW9</accession>
<gene>
    <name evidence="2" type="ORF">RM445_29090</name>
</gene>
<evidence type="ECO:0000313" key="2">
    <source>
        <dbReference type="EMBL" id="MDT0353556.1"/>
    </source>
</evidence>
<evidence type="ECO:0000256" key="1">
    <source>
        <dbReference type="SAM" id="MobiDB-lite"/>
    </source>
</evidence>
<comment type="caution">
    <text evidence="2">The sequence shown here is derived from an EMBL/GenBank/DDBJ whole genome shotgun (WGS) entry which is preliminary data.</text>
</comment>
<feature type="region of interest" description="Disordered" evidence="1">
    <location>
        <begin position="29"/>
        <end position="57"/>
    </location>
</feature>
<dbReference type="EMBL" id="JAVREJ010000035">
    <property type="protein sequence ID" value="MDT0353556.1"/>
    <property type="molecule type" value="Genomic_DNA"/>
</dbReference>
<protein>
    <submittedName>
        <fullName evidence="2">Uncharacterized protein</fullName>
    </submittedName>
</protein>